<evidence type="ECO:0000256" key="2">
    <source>
        <dbReference type="ARBA" id="ARBA00022837"/>
    </source>
</evidence>
<dbReference type="Gene3D" id="1.10.238.10">
    <property type="entry name" value="EF-hand"/>
    <property type="match status" value="2"/>
</dbReference>
<reference evidence="4 5" key="1">
    <citation type="submission" date="2018-11" db="EMBL/GenBank/DDBJ databases">
        <authorList>
            <consortium name="Pathogen Informatics"/>
        </authorList>
    </citation>
    <scope>NUCLEOTIDE SEQUENCE [LARGE SCALE GENOMIC DNA]</scope>
</reference>
<dbReference type="OrthoDB" id="26525at2759"/>
<dbReference type="PROSITE" id="PS00018">
    <property type="entry name" value="EF_HAND_1"/>
    <property type="match status" value="3"/>
</dbReference>
<dbReference type="SUPFAM" id="SSF47473">
    <property type="entry name" value="EF-hand"/>
    <property type="match status" value="1"/>
</dbReference>
<dbReference type="CDD" id="cd00051">
    <property type="entry name" value="EFh"/>
    <property type="match status" value="2"/>
</dbReference>
<evidence type="ECO:0000259" key="3">
    <source>
        <dbReference type="PROSITE" id="PS50222"/>
    </source>
</evidence>
<proteinExistence type="predicted"/>
<evidence type="ECO:0000256" key="1">
    <source>
        <dbReference type="ARBA" id="ARBA00022737"/>
    </source>
</evidence>
<dbReference type="Pfam" id="PF13202">
    <property type="entry name" value="EF-hand_5"/>
    <property type="match status" value="1"/>
</dbReference>
<name>A0A3P7LDN9_DIBLA</name>
<dbReference type="EMBL" id="UYRU01045622">
    <property type="protein sequence ID" value="VDN08693.1"/>
    <property type="molecule type" value="Genomic_DNA"/>
</dbReference>
<organism evidence="4 5">
    <name type="scientific">Dibothriocephalus latus</name>
    <name type="common">Fish tapeworm</name>
    <name type="synonym">Diphyllobothrium latum</name>
    <dbReference type="NCBI Taxonomy" id="60516"/>
    <lineage>
        <taxon>Eukaryota</taxon>
        <taxon>Metazoa</taxon>
        <taxon>Spiralia</taxon>
        <taxon>Lophotrochozoa</taxon>
        <taxon>Platyhelminthes</taxon>
        <taxon>Cestoda</taxon>
        <taxon>Eucestoda</taxon>
        <taxon>Diphyllobothriidea</taxon>
        <taxon>Diphyllobothriidae</taxon>
        <taxon>Dibothriocephalus</taxon>
    </lineage>
</organism>
<gene>
    <name evidence="4" type="ORF">DILT_LOCUS4524</name>
</gene>
<feature type="domain" description="EF-hand" evidence="3">
    <location>
        <begin position="27"/>
        <end position="62"/>
    </location>
</feature>
<dbReference type="InterPro" id="IPR018247">
    <property type="entry name" value="EF_Hand_1_Ca_BS"/>
</dbReference>
<dbReference type="InterPro" id="IPR011992">
    <property type="entry name" value="EF-hand-dom_pair"/>
</dbReference>
<dbReference type="AlphaFoldDB" id="A0A3P7LDN9"/>
<feature type="domain" description="EF-hand" evidence="3">
    <location>
        <begin position="1"/>
        <end position="25"/>
    </location>
</feature>
<evidence type="ECO:0000313" key="5">
    <source>
        <dbReference type="Proteomes" id="UP000281553"/>
    </source>
</evidence>
<dbReference type="SMART" id="SM00054">
    <property type="entry name" value="EFh"/>
    <property type="match status" value="3"/>
</dbReference>
<dbReference type="Proteomes" id="UP000281553">
    <property type="component" value="Unassembled WGS sequence"/>
</dbReference>
<dbReference type="InterPro" id="IPR050145">
    <property type="entry name" value="Centrin_CML-like"/>
</dbReference>
<dbReference type="Pfam" id="PF13499">
    <property type="entry name" value="EF-hand_7"/>
    <property type="match status" value="1"/>
</dbReference>
<keyword evidence="5" id="KW-1185">Reference proteome</keyword>
<sequence>MFDGDGDGRVSLDEYERALGLKDVPPTTKSQWEETFHEMDADHSGQLTAQEVYQGLLKSGVGCKLEEIEALIAEVDEDGSKTLCLREFLNLMRMQD</sequence>
<evidence type="ECO:0000313" key="4">
    <source>
        <dbReference type="EMBL" id="VDN08693.1"/>
    </source>
</evidence>
<dbReference type="PANTHER" id="PTHR23050">
    <property type="entry name" value="CALCIUM BINDING PROTEIN"/>
    <property type="match status" value="1"/>
</dbReference>
<keyword evidence="1" id="KW-0677">Repeat</keyword>
<dbReference type="GO" id="GO:0005509">
    <property type="term" value="F:calcium ion binding"/>
    <property type="evidence" value="ECO:0007669"/>
    <property type="project" value="InterPro"/>
</dbReference>
<protein>
    <recommendedName>
        <fullName evidence="3">EF-hand domain-containing protein</fullName>
    </recommendedName>
</protein>
<keyword evidence="2" id="KW-0106">Calcium</keyword>
<dbReference type="PROSITE" id="PS50222">
    <property type="entry name" value="EF_HAND_2"/>
    <property type="match status" value="3"/>
</dbReference>
<dbReference type="InterPro" id="IPR002048">
    <property type="entry name" value="EF_hand_dom"/>
</dbReference>
<feature type="domain" description="EF-hand" evidence="3">
    <location>
        <begin position="63"/>
        <end position="96"/>
    </location>
</feature>
<accession>A0A3P7LDN9</accession>